<feature type="transmembrane region" description="Helical" evidence="4">
    <location>
        <begin position="231"/>
        <end position="252"/>
    </location>
</feature>
<keyword evidence="7" id="KW-1185">Reference proteome</keyword>
<reference evidence="7" key="1">
    <citation type="submission" date="2020-03" db="EMBL/GenBank/DDBJ databases">
        <title>Evolution of repeat sequences and sex chromosomes of tilapia species revealed by chromosome-level genomes.</title>
        <authorList>
            <person name="Xu L."/>
            <person name="Tao W."/>
            <person name="Wang D."/>
            <person name="Zhou Q."/>
        </authorList>
    </citation>
    <scope>NUCLEOTIDE SEQUENCE [LARGE SCALE GENOMIC DNA]</scope>
    <source>
        <strain evidence="7">Israel</strain>
    </source>
</reference>
<dbReference type="PANTHER" id="PTHR11860:SF118">
    <property type="entry name" value="CMRF35-LIKE MOLECULE 3-RELATED"/>
    <property type="match status" value="1"/>
</dbReference>
<feature type="domain" description="Immunoglobulin" evidence="5">
    <location>
        <begin position="37"/>
        <end position="137"/>
    </location>
</feature>
<dbReference type="SMART" id="SM00409">
    <property type="entry name" value="IG"/>
    <property type="match status" value="2"/>
</dbReference>
<dbReference type="GO" id="GO:0004888">
    <property type="term" value="F:transmembrane signaling receptor activity"/>
    <property type="evidence" value="ECO:0007669"/>
    <property type="project" value="TreeGrafter"/>
</dbReference>
<organism evidence="6 7">
    <name type="scientific">Oreochromis aureus</name>
    <name type="common">Israeli tilapia</name>
    <name type="synonym">Chromis aureus</name>
    <dbReference type="NCBI Taxonomy" id="47969"/>
    <lineage>
        <taxon>Eukaryota</taxon>
        <taxon>Metazoa</taxon>
        <taxon>Chordata</taxon>
        <taxon>Craniata</taxon>
        <taxon>Vertebrata</taxon>
        <taxon>Euteleostomi</taxon>
        <taxon>Actinopterygii</taxon>
        <taxon>Neopterygii</taxon>
        <taxon>Teleostei</taxon>
        <taxon>Neoteleostei</taxon>
        <taxon>Acanthomorphata</taxon>
        <taxon>Ovalentaria</taxon>
        <taxon>Cichlomorphae</taxon>
        <taxon>Cichliformes</taxon>
        <taxon>Cichlidae</taxon>
        <taxon>African cichlids</taxon>
        <taxon>Pseudocrenilabrinae</taxon>
        <taxon>Oreochromini</taxon>
        <taxon>Oreochromis</taxon>
    </lineage>
</organism>
<evidence type="ECO:0000259" key="5">
    <source>
        <dbReference type="SMART" id="SM00409"/>
    </source>
</evidence>
<dbReference type="InterPro" id="IPR013783">
    <property type="entry name" value="Ig-like_fold"/>
</dbReference>
<dbReference type="Gene3D" id="2.60.40.10">
    <property type="entry name" value="Immunoglobulins"/>
    <property type="match status" value="2"/>
</dbReference>
<reference evidence="6" key="3">
    <citation type="submission" date="2025-09" db="UniProtKB">
        <authorList>
            <consortium name="Ensembl"/>
        </authorList>
    </citation>
    <scope>IDENTIFICATION</scope>
</reference>
<gene>
    <name evidence="6" type="primary">LOC116323906</name>
</gene>
<keyword evidence="4" id="KW-1133">Transmembrane helix</keyword>
<dbReference type="InterPro" id="IPR003599">
    <property type="entry name" value="Ig_sub"/>
</dbReference>
<dbReference type="InterPro" id="IPR013106">
    <property type="entry name" value="Ig_V-set"/>
</dbReference>
<dbReference type="PANTHER" id="PTHR11860">
    <property type="entry name" value="POLYMERIC-IMMUNOGLOBULIN RECEPTOR"/>
    <property type="match status" value="1"/>
</dbReference>
<evidence type="ECO:0000313" key="6">
    <source>
        <dbReference type="Ensembl" id="ENSOABP00000061783.1"/>
    </source>
</evidence>
<dbReference type="InterPro" id="IPR050671">
    <property type="entry name" value="CD300_family_receptors"/>
</dbReference>
<protein>
    <recommendedName>
        <fullName evidence="5">Immunoglobulin domain-containing protein</fullName>
    </recommendedName>
</protein>
<evidence type="ECO:0000256" key="3">
    <source>
        <dbReference type="ARBA" id="ARBA00023136"/>
    </source>
</evidence>
<reference evidence="6" key="2">
    <citation type="submission" date="2025-08" db="UniProtKB">
        <authorList>
            <consortium name="Ensembl"/>
        </authorList>
    </citation>
    <scope>IDENTIFICATION</scope>
</reference>
<dbReference type="InterPro" id="IPR036179">
    <property type="entry name" value="Ig-like_dom_sf"/>
</dbReference>
<keyword evidence="3 4" id="KW-0472">Membrane</keyword>
<feature type="domain" description="Immunoglobulin" evidence="5">
    <location>
        <begin position="144"/>
        <end position="207"/>
    </location>
</feature>
<evidence type="ECO:0000313" key="7">
    <source>
        <dbReference type="Proteomes" id="UP000472276"/>
    </source>
</evidence>
<name>A0AAZ1X244_OREAU</name>
<dbReference type="Ensembl" id="ENSOABT00000072699.1">
    <property type="protein sequence ID" value="ENSOABP00000061783.1"/>
    <property type="gene ID" value="ENSOABG00000032655.1"/>
</dbReference>
<dbReference type="Proteomes" id="UP000472276">
    <property type="component" value="Unassembled WGS sequence"/>
</dbReference>
<dbReference type="GO" id="GO:0005886">
    <property type="term" value="C:plasma membrane"/>
    <property type="evidence" value="ECO:0007669"/>
    <property type="project" value="TreeGrafter"/>
</dbReference>
<evidence type="ECO:0000256" key="4">
    <source>
        <dbReference type="SAM" id="Phobius"/>
    </source>
</evidence>
<keyword evidence="2 4" id="KW-0812">Transmembrane</keyword>
<sequence>SSFCGCWEILVWVTRTGTDIYTEVKLKLVQDSCCDTVTKVQSYEGYSESVSCTYESQYQNNLKYICRGNQPSTCLQQALITSDTKQNGRFKLDDDKVLGKFTVNINSLVKSDSGSYLCGVQRNSDLDVFSAVELKVKEWCCVKSTQINGTVGHPLTLQCPYPPQHRDNRKFLLMITKMQADDAGTYWCRSDSQWSPGNYTKIQLSVVFQQHTGNGSSTVKTPAQISDAGQYVVYTVPAVLLVLICVLVLIVYKCKHQKAKGNKALMNRNTSKTGGLQEVMGAAENGIYGNDEVVRYSEKQTSKTACNDYHDAGEDEPDYENVTQSEEIYCNEDCHKANRR</sequence>
<evidence type="ECO:0000256" key="1">
    <source>
        <dbReference type="ARBA" id="ARBA00004370"/>
    </source>
</evidence>
<dbReference type="SUPFAM" id="SSF48726">
    <property type="entry name" value="Immunoglobulin"/>
    <property type="match status" value="2"/>
</dbReference>
<proteinExistence type="predicted"/>
<dbReference type="AlphaFoldDB" id="A0AAZ1X244"/>
<evidence type="ECO:0000256" key="2">
    <source>
        <dbReference type="ARBA" id="ARBA00022692"/>
    </source>
</evidence>
<dbReference type="Pfam" id="PF07686">
    <property type="entry name" value="V-set"/>
    <property type="match status" value="1"/>
</dbReference>
<accession>A0AAZ1X244</accession>
<comment type="subcellular location">
    <subcellularLocation>
        <location evidence="1">Membrane</location>
    </subcellularLocation>
</comment>